<evidence type="ECO:0000256" key="8">
    <source>
        <dbReference type="SAM" id="Phobius"/>
    </source>
</evidence>
<feature type="transmembrane region" description="Helical" evidence="8">
    <location>
        <begin position="100"/>
        <end position="123"/>
    </location>
</feature>
<comment type="subcellular location">
    <subcellularLocation>
        <location evidence="1">Cell membrane</location>
        <topology evidence="1">Multi-pass membrane protein</topology>
    </subcellularLocation>
</comment>
<proteinExistence type="inferred from homology"/>
<reference evidence="9 10" key="1">
    <citation type="submission" date="2024-02" db="EMBL/GenBank/DDBJ databases">
        <title>Genome analysis and characterization of Microbaculum marinisediminis sp. nov., isolated from marine sediment.</title>
        <authorList>
            <person name="Du Z.-J."/>
            <person name="Ye Y.-Q."/>
            <person name="Zhang Z.-R."/>
            <person name="Yuan S.-M."/>
            <person name="Zhang X.-Y."/>
        </authorList>
    </citation>
    <scope>NUCLEOTIDE SEQUENCE [LARGE SCALE GENOMIC DNA]</scope>
    <source>
        <strain evidence="9 10">SDUM1044001</strain>
    </source>
</reference>
<evidence type="ECO:0000313" key="10">
    <source>
        <dbReference type="Proteomes" id="UP001378188"/>
    </source>
</evidence>
<feature type="transmembrane region" description="Helical" evidence="8">
    <location>
        <begin position="294"/>
        <end position="318"/>
    </location>
</feature>
<protein>
    <submittedName>
        <fullName evidence="9">AEC family transporter</fullName>
    </submittedName>
</protein>
<keyword evidence="10" id="KW-1185">Reference proteome</keyword>
<dbReference type="EMBL" id="JAZHOF010000001">
    <property type="protein sequence ID" value="MEJ8570237.1"/>
    <property type="molecule type" value="Genomic_DNA"/>
</dbReference>
<evidence type="ECO:0000256" key="4">
    <source>
        <dbReference type="ARBA" id="ARBA00022475"/>
    </source>
</evidence>
<feature type="transmembrane region" description="Helical" evidence="8">
    <location>
        <begin position="206"/>
        <end position="226"/>
    </location>
</feature>
<dbReference type="PANTHER" id="PTHR36838">
    <property type="entry name" value="AUXIN EFFLUX CARRIER FAMILY PROTEIN"/>
    <property type="match status" value="1"/>
</dbReference>
<dbReference type="InterPro" id="IPR004776">
    <property type="entry name" value="Mem_transp_PIN-like"/>
</dbReference>
<dbReference type="GO" id="GO:0005886">
    <property type="term" value="C:plasma membrane"/>
    <property type="evidence" value="ECO:0007669"/>
    <property type="project" value="UniProtKB-SubCell"/>
</dbReference>
<keyword evidence="6 8" id="KW-1133">Transmembrane helix</keyword>
<organism evidence="9 10">
    <name type="scientific">Microbaculum marinum</name>
    <dbReference type="NCBI Taxonomy" id="1764581"/>
    <lineage>
        <taxon>Bacteria</taxon>
        <taxon>Pseudomonadati</taxon>
        <taxon>Pseudomonadota</taxon>
        <taxon>Alphaproteobacteria</taxon>
        <taxon>Hyphomicrobiales</taxon>
        <taxon>Tepidamorphaceae</taxon>
        <taxon>Microbaculum</taxon>
    </lineage>
</organism>
<dbReference type="RefSeq" id="WP_340327970.1">
    <property type="nucleotide sequence ID" value="NZ_JAZHOF010000001.1"/>
</dbReference>
<feature type="transmembrane region" description="Helical" evidence="8">
    <location>
        <begin position="129"/>
        <end position="152"/>
    </location>
</feature>
<gene>
    <name evidence="9" type="ORF">V3328_02025</name>
</gene>
<evidence type="ECO:0000256" key="3">
    <source>
        <dbReference type="ARBA" id="ARBA00022448"/>
    </source>
</evidence>
<feature type="transmembrane region" description="Helical" evidence="8">
    <location>
        <begin position="38"/>
        <end position="56"/>
    </location>
</feature>
<feature type="transmembrane region" description="Helical" evidence="8">
    <location>
        <begin position="266"/>
        <end position="287"/>
    </location>
</feature>
<dbReference type="PANTHER" id="PTHR36838:SF3">
    <property type="entry name" value="TRANSPORTER AUXIN EFFLUX CARRIER EC FAMILY"/>
    <property type="match status" value="1"/>
</dbReference>
<evidence type="ECO:0000256" key="1">
    <source>
        <dbReference type="ARBA" id="ARBA00004651"/>
    </source>
</evidence>
<sequence length="321" mass="34016">MTHAIAQIFWIVLPVFGLIGLGYLASRTGYLSEQIGEGLGDFVFKVAIPLLLFKTLATAEFAGHSPWLLWLSYYSGLGVTWALAYLLIRRVFGRDEKAGIIAGISASYPNAVLLGLPLVFTALGEEGGVPLLMIVAIQLPLMMTASTVLIAWAEQRDGTATQALSAAALARHVVVNLARNPLVIGIVAGSAWRALELPYAGPLEILGDRIAIVALPCALFALGMSLTKYGIRGHILPAVVITVVKLVVMPAIVWVLSALVFGLPPLVVVVATLVAACPTGVNAWLIANRFRTGLAISANSITLTDAASVLTLSIWLWLLGF</sequence>
<evidence type="ECO:0000256" key="5">
    <source>
        <dbReference type="ARBA" id="ARBA00022692"/>
    </source>
</evidence>
<dbReference type="Proteomes" id="UP001378188">
    <property type="component" value="Unassembled WGS sequence"/>
</dbReference>
<keyword evidence="7 8" id="KW-0472">Membrane</keyword>
<accession>A0AAW9RAG2</accession>
<keyword evidence="5 8" id="KW-0812">Transmembrane</keyword>
<feature type="transmembrane region" description="Helical" evidence="8">
    <location>
        <begin position="6"/>
        <end position="26"/>
    </location>
</feature>
<evidence type="ECO:0000256" key="6">
    <source>
        <dbReference type="ARBA" id="ARBA00022989"/>
    </source>
</evidence>
<keyword evidence="3" id="KW-0813">Transport</keyword>
<comment type="similarity">
    <text evidence="2">Belongs to the auxin efflux carrier (TC 2.A.69) family.</text>
</comment>
<feature type="transmembrane region" description="Helical" evidence="8">
    <location>
        <begin position="68"/>
        <end position="88"/>
    </location>
</feature>
<dbReference type="Gene3D" id="1.20.1530.20">
    <property type="match status" value="1"/>
</dbReference>
<feature type="transmembrane region" description="Helical" evidence="8">
    <location>
        <begin position="173"/>
        <end position="194"/>
    </location>
</feature>
<feature type="transmembrane region" description="Helical" evidence="8">
    <location>
        <begin position="238"/>
        <end position="260"/>
    </location>
</feature>
<evidence type="ECO:0000256" key="7">
    <source>
        <dbReference type="ARBA" id="ARBA00023136"/>
    </source>
</evidence>
<dbReference type="InterPro" id="IPR038770">
    <property type="entry name" value="Na+/solute_symporter_sf"/>
</dbReference>
<keyword evidence="4" id="KW-1003">Cell membrane</keyword>
<dbReference type="AlphaFoldDB" id="A0AAW9RAG2"/>
<evidence type="ECO:0000256" key="2">
    <source>
        <dbReference type="ARBA" id="ARBA00010145"/>
    </source>
</evidence>
<comment type="caution">
    <text evidence="9">The sequence shown here is derived from an EMBL/GenBank/DDBJ whole genome shotgun (WGS) entry which is preliminary data.</text>
</comment>
<evidence type="ECO:0000313" key="9">
    <source>
        <dbReference type="EMBL" id="MEJ8570237.1"/>
    </source>
</evidence>
<dbReference type="GO" id="GO:0055085">
    <property type="term" value="P:transmembrane transport"/>
    <property type="evidence" value="ECO:0007669"/>
    <property type="project" value="InterPro"/>
</dbReference>
<name>A0AAW9RAG2_9HYPH</name>
<dbReference type="Pfam" id="PF03547">
    <property type="entry name" value="Mem_trans"/>
    <property type="match status" value="1"/>
</dbReference>